<dbReference type="InterPro" id="IPR011990">
    <property type="entry name" value="TPR-like_helical_dom_sf"/>
</dbReference>
<organism evidence="2 3">
    <name type="scientific">Leuconostoc kimchii</name>
    <dbReference type="NCBI Taxonomy" id="136609"/>
    <lineage>
        <taxon>Bacteria</taxon>
        <taxon>Bacillati</taxon>
        <taxon>Bacillota</taxon>
        <taxon>Bacilli</taxon>
        <taxon>Lactobacillales</taxon>
        <taxon>Lactobacillaceae</taxon>
        <taxon>Leuconostoc</taxon>
    </lineage>
</organism>
<dbReference type="InterPro" id="IPR010982">
    <property type="entry name" value="Lambda_DNA-bd_dom_sf"/>
</dbReference>
<dbReference type="PANTHER" id="PTHR37038:SF12">
    <property type="entry name" value="TRANSCRIPTIONAL REGULATOR"/>
    <property type="match status" value="1"/>
</dbReference>
<dbReference type="InterPro" id="IPR010057">
    <property type="entry name" value="Transcription_activator_Rgg_C"/>
</dbReference>
<dbReference type="SMART" id="SM00530">
    <property type="entry name" value="HTH_XRE"/>
    <property type="match status" value="1"/>
</dbReference>
<dbReference type="PANTHER" id="PTHR37038">
    <property type="entry name" value="TRANSCRIPTIONAL REGULATOR-RELATED"/>
    <property type="match status" value="1"/>
</dbReference>
<dbReference type="InterPro" id="IPR001387">
    <property type="entry name" value="Cro/C1-type_HTH"/>
</dbReference>
<dbReference type="InterPro" id="IPR053163">
    <property type="entry name" value="HTH-type_regulator_Rgg"/>
</dbReference>
<dbReference type="Pfam" id="PF21259">
    <property type="entry name" value="Rgg_C"/>
    <property type="match status" value="1"/>
</dbReference>
<proteinExistence type="predicted"/>
<accession>A0ABX5SJV1</accession>
<gene>
    <name evidence="2" type="ORF">EW139_00665</name>
</gene>
<feature type="domain" description="HTH cro/C1-type" evidence="1">
    <location>
        <begin position="8"/>
        <end position="61"/>
    </location>
</feature>
<evidence type="ECO:0000313" key="2">
    <source>
        <dbReference type="EMBL" id="QBR46709.1"/>
    </source>
</evidence>
<reference evidence="2 3" key="1">
    <citation type="submission" date="2019-03" db="EMBL/GenBank/DDBJ databases">
        <title>Complete Genome Sequence of Leuconostoc kimchii strain NKJ218 Isolated from Homemade Kimchi.</title>
        <authorList>
            <person name="Jung J.Y."/>
            <person name="Jin H.M."/>
            <person name="Jung J.-W."/>
            <person name="Lee S.-Y."/>
            <person name="Ryu B.-G."/>
            <person name="Han S.-S."/>
            <person name="Kang H.K."/>
            <person name="Choi H.W."/>
            <person name="Chung E.J."/>
            <person name="Choi K.-M."/>
        </authorList>
    </citation>
    <scope>NUCLEOTIDE SEQUENCE [LARGE SCALE GENOMIC DNA]</scope>
    <source>
        <strain evidence="2 3">NKJ218</strain>
    </source>
</reference>
<evidence type="ECO:0000259" key="1">
    <source>
        <dbReference type="PROSITE" id="PS50943"/>
    </source>
</evidence>
<dbReference type="SUPFAM" id="SSF47413">
    <property type="entry name" value="lambda repressor-like DNA-binding domains"/>
    <property type="match status" value="1"/>
</dbReference>
<dbReference type="EMBL" id="CP037939">
    <property type="protein sequence ID" value="QBR46709.1"/>
    <property type="molecule type" value="Genomic_DNA"/>
</dbReference>
<dbReference type="Pfam" id="PF01381">
    <property type="entry name" value="HTH_3"/>
    <property type="match status" value="1"/>
</dbReference>
<protein>
    <submittedName>
        <fullName evidence="2">Rgg/GadR/MutR family transcriptional regulator</fullName>
    </submittedName>
</protein>
<sequence>MTEIGEVFRIFRTGKNITLKEASKNIVSYPFLSKFERGLTDISFTHLLELLDRINVQLSEFEFLYQKYNANNNDLLPSFQKAYQTGDTTTLKNHLRIWQHKQGSFAKLQVIQIKMMLATLNVASINHDELLVLEAYFKNIRNWTFFELYLFGHAIPFLEEKFMFNLFQELHQKGILYDNLRYDNFSMLFYIYNNMILFMLDHNHLETADLLIQKLTVYFRQQEKDYYHRARLFNLQGLALYLDGKKNLGLTLIQKSNLISHLSDQSSTFMNNEKNYLSHYLTANELVQVFDFSIVLPIDETNNTNGKKRL</sequence>
<dbReference type="RefSeq" id="WP_013102792.1">
    <property type="nucleotide sequence ID" value="NZ_CP037939.1"/>
</dbReference>
<dbReference type="Proteomes" id="UP000295756">
    <property type="component" value="Chromosome"/>
</dbReference>
<dbReference type="PROSITE" id="PS50943">
    <property type="entry name" value="HTH_CROC1"/>
    <property type="match status" value="1"/>
</dbReference>
<evidence type="ECO:0000313" key="3">
    <source>
        <dbReference type="Proteomes" id="UP000295756"/>
    </source>
</evidence>
<dbReference type="Gene3D" id="1.25.40.10">
    <property type="entry name" value="Tetratricopeptide repeat domain"/>
    <property type="match status" value="1"/>
</dbReference>
<keyword evidence="3" id="KW-1185">Reference proteome</keyword>
<name>A0ABX5SJV1_9LACO</name>
<dbReference type="CDD" id="cd00093">
    <property type="entry name" value="HTH_XRE"/>
    <property type="match status" value="1"/>
</dbReference>
<dbReference type="NCBIfam" id="TIGR01716">
    <property type="entry name" value="RGG_Cterm"/>
    <property type="match status" value="1"/>
</dbReference>